<evidence type="ECO:0000313" key="3">
    <source>
        <dbReference type="Proteomes" id="UP000440513"/>
    </source>
</evidence>
<dbReference type="GO" id="GO:0016810">
    <property type="term" value="F:hydrolase activity, acting on carbon-nitrogen (but not peptide) bonds"/>
    <property type="evidence" value="ECO:0007669"/>
    <property type="project" value="InterPro"/>
</dbReference>
<dbReference type="EMBL" id="VUMS01000005">
    <property type="protein sequence ID" value="MST65885.1"/>
    <property type="molecule type" value="Genomic_DNA"/>
</dbReference>
<gene>
    <name evidence="2" type="ORF">FYJ57_03855</name>
</gene>
<feature type="domain" description="NodB homology" evidence="1">
    <location>
        <begin position="53"/>
        <end position="235"/>
    </location>
</feature>
<comment type="caution">
    <text evidence="2">The sequence shown here is derived from an EMBL/GenBank/DDBJ whole genome shotgun (WGS) entry which is preliminary data.</text>
</comment>
<dbReference type="RefSeq" id="WP_154431595.1">
    <property type="nucleotide sequence ID" value="NZ_JBQHQP010000017.1"/>
</dbReference>
<dbReference type="Gene3D" id="3.20.20.370">
    <property type="entry name" value="Glycoside hydrolase/deacetylase"/>
    <property type="match status" value="1"/>
</dbReference>
<keyword evidence="3" id="KW-1185">Reference proteome</keyword>
<dbReference type="InterPro" id="IPR002509">
    <property type="entry name" value="NODB_dom"/>
</dbReference>
<dbReference type="PROSITE" id="PS51677">
    <property type="entry name" value="NODB"/>
    <property type="match status" value="1"/>
</dbReference>
<protein>
    <submittedName>
        <fullName evidence="2">Polysaccharide deacetylase family protein</fullName>
    </submittedName>
</protein>
<dbReference type="InterPro" id="IPR050248">
    <property type="entry name" value="Polysacc_deacetylase_ArnD"/>
</dbReference>
<name>A0A7X2P2G3_9FIRM</name>
<dbReference type="GO" id="GO:0005975">
    <property type="term" value="P:carbohydrate metabolic process"/>
    <property type="evidence" value="ECO:0007669"/>
    <property type="project" value="InterPro"/>
</dbReference>
<dbReference type="Pfam" id="PF01522">
    <property type="entry name" value="Polysacc_deac_1"/>
    <property type="match status" value="1"/>
</dbReference>
<dbReference type="AlphaFoldDB" id="A0A7X2P2G3"/>
<dbReference type="PANTHER" id="PTHR10587:SF128">
    <property type="entry name" value="POLYSACCHARIDE DEACETYLASE PDAB-RELATED"/>
    <property type="match status" value="1"/>
</dbReference>
<accession>A0A7X2P2G3</accession>
<sequence>MKKGMWGVGALALVLITGLSVFYRAQVGKKVVTASTSVNGQELPICSVQTGKKQIAYTFELSGTQIGKGQAEQMLQILQQQEIPATFFATPSWIENHRSLAIQICQQGHEIQGLGEQAVCVEQMTAKACRKELRKIRETIGTVTEEPCVFFRIPGGEYNNEVLRTIYACGSYPVAWSVDSMDWKEYEASELVRQLLQSCTIRDGEILRFHGEGENTGEMVKLLHPRLKEEGYEAVTVSQMVYKDRYRMTTDGRQIPEKSK</sequence>
<evidence type="ECO:0000259" key="1">
    <source>
        <dbReference type="PROSITE" id="PS51677"/>
    </source>
</evidence>
<dbReference type="PANTHER" id="PTHR10587">
    <property type="entry name" value="GLYCOSYL TRANSFERASE-RELATED"/>
    <property type="match status" value="1"/>
</dbReference>
<organism evidence="2 3">
    <name type="scientific">Oliverpabstia intestinalis</name>
    <dbReference type="NCBI Taxonomy" id="2606633"/>
    <lineage>
        <taxon>Bacteria</taxon>
        <taxon>Bacillati</taxon>
        <taxon>Bacillota</taxon>
        <taxon>Clostridia</taxon>
        <taxon>Lachnospirales</taxon>
        <taxon>Lachnospiraceae</taxon>
        <taxon>Oliverpabstia</taxon>
    </lineage>
</organism>
<proteinExistence type="predicted"/>
<dbReference type="CDD" id="cd10917">
    <property type="entry name" value="CE4_NodB_like_6s_7s"/>
    <property type="match status" value="1"/>
</dbReference>
<dbReference type="SUPFAM" id="SSF88713">
    <property type="entry name" value="Glycoside hydrolase/deacetylase"/>
    <property type="match status" value="1"/>
</dbReference>
<dbReference type="GO" id="GO:0016020">
    <property type="term" value="C:membrane"/>
    <property type="evidence" value="ECO:0007669"/>
    <property type="project" value="TreeGrafter"/>
</dbReference>
<dbReference type="InterPro" id="IPR011330">
    <property type="entry name" value="Glyco_hydro/deAcase_b/a-brl"/>
</dbReference>
<reference evidence="2 3" key="1">
    <citation type="submission" date="2019-08" db="EMBL/GenBank/DDBJ databases">
        <title>In-depth cultivation of the pig gut microbiome towards novel bacterial diversity and tailored functional studies.</title>
        <authorList>
            <person name="Wylensek D."/>
            <person name="Hitch T.C.A."/>
            <person name="Clavel T."/>
        </authorList>
    </citation>
    <scope>NUCLEOTIDE SEQUENCE [LARGE SCALE GENOMIC DNA]</scope>
    <source>
        <strain evidence="2 3">BSM-380-WT-5A</strain>
    </source>
</reference>
<evidence type="ECO:0000313" key="2">
    <source>
        <dbReference type="EMBL" id="MST65885.1"/>
    </source>
</evidence>
<dbReference type="Proteomes" id="UP000440513">
    <property type="component" value="Unassembled WGS sequence"/>
</dbReference>